<dbReference type="GO" id="GO:0008381">
    <property type="term" value="F:mechanosensitive monoatomic ion channel activity"/>
    <property type="evidence" value="ECO:0007669"/>
    <property type="project" value="InterPro"/>
</dbReference>
<keyword evidence="5 7" id="KW-1133">Transmembrane helix</keyword>
<dbReference type="PANTHER" id="PTHR30221:SF1">
    <property type="entry name" value="SMALL-CONDUCTANCE MECHANOSENSITIVE CHANNEL"/>
    <property type="match status" value="1"/>
</dbReference>
<feature type="domain" description="Mechanosensitive ion channel MscS C-terminal" evidence="9">
    <location>
        <begin position="257"/>
        <end position="338"/>
    </location>
</feature>
<dbReference type="InterPro" id="IPR006685">
    <property type="entry name" value="MscS_channel_2nd"/>
</dbReference>
<evidence type="ECO:0000256" key="1">
    <source>
        <dbReference type="ARBA" id="ARBA00004651"/>
    </source>
</evidence>
<keyword evidence="7" id="KW-0407">Ion channel</keyword>
<sequence>MIELIRSWITLPESLWLDAVLLIIAAVLIAFVVSQTIKWTLLWGATARQRPILAFVFQAIRLPISLSIVLLAIHQAINLFALSEFLIGLTPKILQSIDIVIWGQFVFRSTRFALKHLSVNAKEGAFIRVQTLPLFENGASVIIVLLAMYLLFISWNIDMTAWLASAGVIGIAVGFAAKDTISNLLSGVFILADSPYKIGDYIVIDSGERGMVTHIGLRSTRILTRDDLEINVPNAIIANGKIINESSGRHIKSRTRVAVSVSYQTDIDRAKQALLEIAAEEAEICLDPEPRVRFRRFGASGLDLELLVWIDDPEIRGRVVDSLNTAIYKGFAERDIEIPYSKHDVYIKSMPVTDSE</sequence>
<feature type="domain" description="Mechanosensitive ion channel MscS" evidence="8">
    <location>
        <begin position="179"/>
        <end position="246"/>
    </location>
</feature>
<evidence type="ECO:0000256" key="3">
    <source>
        <dbReference type="ARBA" id="ARBA00022475"/>
    </source>
</evidence>
<evidence type="ECO:0000259" key="8">
    <source>
        <dbReference type="Pfam" id="PF00924"/>
    </source>
</evidence>
<keyword evidence="7" id="KW-0813">Transport</keyword>
<dbReference type="OrthoDB" id="9799209at2"/>
<dbReference type="Proteomes" id="UP000304864">
    <property type="component" value="Chromosome"/>
</dbReference>
<comment type="function">
    <text evidence="7">Mechanosensitive channel that participates in the regulation of osmotic pressure changes within the cell, opening in response to stretch forces in the membrane lipid bilayer, without the need for other proteins. Contributes to normal resistance to hypoosmotic shock. Forms an ion channel of 1.0 nanosiemens conductance with a slight preference for anions.</text>
</comment>
<keyword evidence="6 7" id="KW-0472">Membrane</keyword>
<dbReference type="RefSeq" id="WP_138565565.1">
    <property type="nucleotide sequence ID" value="NZ_CP040602.1"/>
</dbReference>
<dbReference type="Gene3D" id="2.30.30.60">
    <property type="match status" value="1"/>
</dbReference>
<evidence type="ECO:0000313" key="10">
    <source>
        <dbReference type="EMBL" id="QCU90891.1"/>
    </source>
</evidence>
<dbReference type="InterPro" id="IPR010920">
    <property type="entry name" value="LSM_dom_sf"/>
</dbReference>
<accession>A0A4P9K7J6</accession>
<keyword evidence="4 7" id="KW-0812">Transmembrane</keyword>
<evidence type="ECO:0000313" key="11">
    <source>
        <dbReference type="Proteomes" id="UP000304864"/>
    </source>
</evidence>
<name>A0A4P9K7J6_9GAMM</name>
<evidence type="ECO:0000256" key="6">
    <source>
        <dbReference type="ARBA" id="ARBA00023136"/>
    </source>
</evidence>
<evidence type="ECO:0000256" key="2">
    <source>
        <dbReference type="ARBA" id="ARBA00008017"/>
    </source>
</evidence>
<dbReference type="GO" id="GO:0005886">
    <property type="term" value="C:plasma membrane"/>
    <property type="evidence" value="ECO:0007669"/>
    <property type="project" value="UniProtKB-SubCell"/>
</dbReference>
<dbReference type="InterPro" id="IPR011066">
    <property type="entry name" value="MscS_channel_C_sf"/>
</dbReference>
<proteinExistence type="inferred from homology"/>
<feature type="transmembrane region" description="Helical" evidence="7">
    <location>
        <begin position="134"/>
        <end position="153"/>
    </location>
</feature>
<dbReference type="PANTHER" id="PTHR30221">
    <property type="entry name" value="SMALL-CONDUCTANCE MECHANOSENSITIVE CHANNEL"/>
    <property type="match status" value="1"/>
</dbReference>
<keyword evidence="7" id="KW-0406">Ion transport</keyword>
<dbReference type="EMBL" id="CP040602">
    <property type="protein sequence ID" value="QCU90891.1"/>
    <property type="molecule type" value="Genomic_DNA"/>
</dbReference>
<dbReference type="Pfam" id="PF21082">
    <property type="entry name" value="MS_channel_3rd"/>
    <property type="match status" value="1"/>
</dbReference>
<dbReference type="Gene3D" id="3.30.70.100">
    <property type="match status" value="1"/>
</dbReference>
<comment type="subcellular location">
    <subcellularLocation>
        <location evidence="7">Cell inner membrane</location>
        <topology evidence="7">Multi-pass membrane protein</topology>
    </subcellularLocation>
    <subcellularLocation>
        <location evidence="1">Cell membrane</location>
        <topology evidence="1">Multi-pass membrane protein</topology>
    </subcellularLocation>
</comment>
<dbReference type="KEGG" id="thig:FE785_09750"/>
<protein>
    <recommendedName>
        <fullName evidence="7">Small-conductance mechanosensitive channel</fullName>
    </recommendedName>
</protein>
<dbReference type="AlphaFoldDB" id="A0A4P9K7J6"/>
<feature type="transmembrane region" description="Helical" evidence="7">
    <location>
        <begin position="20"/>
        <end position="41"/>
    </location>
</feature>
<dbReference type="Gene3D" id="1.10.287.1260">
    <property type="match status" value="1"/>
</dbReference>
<gene>
    <name evidence="10" type="ORF">FE785_09750</name>
</gene>
<comment type="similarity">
    <text evidence="2 7">Belongs to the MscS (TC 1.A.23) family.</text>
</comment>
<evidence type="ECO:0000256" key="5">
    <source>
        <dbReference type="ARBA" id="ARBA00022989"/>
    </source>
</evidence>
<dbReference type="InterPro" id="IPR049278">
    <property type="entry name" value="MS_channel_C"/>
</dbReference>
<dbReference type="SUPFAM" id="SSF82689">
    <property type="entry name" value="Mechanosensitive channel protein MscS (YggB), C-terminal domain"/>
    <property type="match status" value="1"/>
</dbReference>
<feature type="transmembrane region" description="Helical" evidence="7">
    <location>
        <begin position="159"/>
        <end position="177"/>
    </location>
</feature>
<reference evidence="10 11" key="1">
    <citation type="submission" date="2019-05" db="EMBL/GenBank/DDBJ databases">
        <title>Thiomicrorhabdus sediminis sp. nov, a novel sulfur-oxidizing bacterium isolated from coastal sediment.</title>
        <authorList>
            <person name="Liu X."/>
        </authorList>
    </citation>
    <scope>NUCLEOTIDE SEQUENCE [LARGE SCALE GENOMIC DNA]</scope>
    <source>
        <strain evidence="10 11">G1</strain>
    </source>
</reference>
<comment type="subunit">
    <text evidence="7">Homoheptamer.</text>
</comment>
<evidence type="ECO:0000256" key="7">
    <source>
        <dbReference type="RuleBase" id="RU369025"/>
    </source>
</evidence>
<dbReference type="InterPro" id="IPR045275">
    <property type="entry name" value="MscS_archaea/bacteria_type"/>
</dbReference>
<keyword evidence="7" id="KW-0997">Cell inner membrane</keyword>
<dbReference type="SUPFAM" id="SSF82861">
    <property type="entry name" value="Mechanosensitive channel protein MscS (YggB), transmembrane region"/>
    <property type="match status" value="1"/>
</dbReference>
<evidence type="ECO:0000259" key="9">
    <source>
        <dbReference type="Pfam" id="PF21082"/>
    </source>
</evidence>
<keyword evidence="11" id="KW-1185">Reference proteome</keyword>
<feature type="transmembrane region" description="Helical" evidence="7">
    <location>
        <begin position="53"/>
        <end position="73"/>
    </location>
</feature>
<dbReference type="InterPro" id="IPR023408">
    <property type="entry name" value="MscS_beta-dom_sf"/>
</dbReference>
<keyword evidence="3" id="KW-1003">Cell membrane</keyword>
<dbReference type="InterPro" id="IPR011014">
    <property type="entry name" value="MscS_channel_TM-2"/>
</dbReference>
<dbReference type="Pfam" id="PF00924">
    <property type="entry name" value="MS_channel_2nd"/>
    <property type="match status" value="1"/>
</dbReference>
<dbReference type="SUPFAM" id="SSF50182">
    <property type="entry name" value="Sm-like ribonucleoproteins"/>
    <property type="match status" value="1"/>
</dbReference>
<organism evidence="10 11">
    <name type="scientific">Thiomicrorhabdus sediminis</name>
    <dbReference type="NCBI Taxonomy" id="2580412"/>
    <lineage>
        <taxon>Bacteria</taxon>
        <taxon>Pseudomonadati</taxon>
        <taxon>Pseudomonadota</taxon>
        <taxon>Gammaproteobacteria</taxon>
        <taxon>Thiotrichales</taxon>
        <taxon>Piscirickettsiaceae</taxon>
        <taxon>Thiomicrorhabdus</taxon>
    </lineage>
</organism>
<evidence type="ECO:0000256" key="4">
    <source>
        <dbReference type="ARBA" id="ARBA00022692"/>
    </source>
</evidence>